<reference evidence="2" key="1">
    <citation type="submission" date="2020-05" db="EMBL/GenBank/DDBJ databases">
        <authorList>
            <person name="Chiriac C."/>
            <person name="Salcher M."/>
            <person name="Ghai R."/>
            <person name="Kavagutti S V."/>
        </authorList>
    </citation>
    <scope>NUCLEOTIDE SEQUENCE</scope>
</reference>
<dbReference type="PANTHER" id="PTHR35007:SF2">
    <property type="entry name" value="PILUS ASSEMBLE PROTEIN"/>
    <property type="match status" value="1"/>
</dbReference>
<sequence length="292" mass="31616">MTSLLLSACAALGMYFLLTHSTPRERGTNAARSSPWRTLNKRVHELLQQAGLEGVSPLQFFSASAVIGFLSMIPAAAIFGLGLSTLLIGGCAATMPAAIWRKRRAKARSIARESWPRFIEELRVLTGSVGRSIPQALLEVGLRGPVELRGAFQAAQREWSLTTDFERTIAVLKDRLADPTADATFETLLVATQVGGDIDSRLEALAEDRRQDLLGRKEADAKQAGARLARIFVILVPAGMALAGLSVGNGSAAYRSPIGQVLVSIGIALIIVCWLWASRIMRLPEPQRVFDR</sequence>
<feature type="transmembrane region" description="Helical" evidence="1">
    <location>
        <begin position="231"/>
        <end position="252"/>
    </location>
</feature>
<gene>
    <name evidence="2" type="ORF">UFOPK1358_01569</name>
</gene>
<organism evidence="2">
    <name type="scientific">freshwater metagenome</name>
    <dbReference type="NCBI Taxonomy" id="449393"/>
    <lineage>
        <taxon>unclassified sequences</taxon>
        <taxon>metagenomes</taxon>
        <taxon>ecological metagenomes</taxon>
    </lineage>
</organism>
<accession>A0A6J6CIN5</accession>
<feature type="transmembrane region" description="Helical" evidence="1">
    <location>
        <begin position="66"/>
        <end position="99"/>
    </location>
</feature>
<dbReference type="PANTHER" id="PTHR35007">
    <property type="entry name" value="INTEGRAL MEMBRANE PROTEIN-RELATED"/>
    <property type="match status" value="1"/>
</dbReference>
<dbReference type="EMBL" id="CAEZSF010000184">
    <property type="protein sequence ID" value="CAB4550129.1"/>
    <property type="molecule type" value="Genomic_DNA"/>
</dbReference>
<name>A0A6J6CIN5_9ZZZZ</name>
<evidence type="ECO:0000313" key="2">
    <source>
        <dbReference type="EMBL" id="CAB4550129.1"/>
    </source>
</evidence>
<protein>
    <submittedName>
        <fullName evidence="2">Unannotated protein</fullName>
    </submittedName>
</protein>
<evidence type="ECO:0000256" key="1">
    <source>
        <dbReference type="SAM" id="Phobius"/>
    </source>
</evidence>
<keyword evidence="1" id="KW-0812">Transmembrane</keyword>
<dbReference type="AlphaFoldDB" id="A0A6J6CIN5"/>
<proteinExistence type="predicted"/>
<keyword evidence="1" id="KW-1133">Transmembrane helix</keyword>
<keyword evidence="1" id="KW-0472">Membrane</keyword>
<feature type="transmembrane region" description="Helical" evidence="1">
    <location>
        <begin position="258"/>
        <end position="277"/>
    </location>
</feature>